<comment type="subcellular location">
    <subcellularLocation>
        <location evidence="2">Nucleus</location>
    </subcellularLocation>
</comment>
<reference evidence="12" key="1">
    <citation type="submission" date="2016-04" db="EMBL/GenBank/DDBJ databases">
        <authorList>
            <person name="Nguyen H.D."/>
            <person name="Samba Siva P."/>
            <person name="Cullis J."/>
            <person name="Levesque C.A."/>
            <person name="Hambleton S."/>
        </authorList>
    </citation>
    <scope>NUCLEOTIDE SEQUENCE</scope>
    <source>
        <strain evidence="12">DAOMC 236416</strain>
    </source>
</reference>
<dbReference type="EMBL" id="LWDF02000056">
    <property type="protein sequence ID" value="KAE8258807.1"/>
    <property type="molecule type" value="Genomic_DNA"/>
</dbReference>
<keyword evidence="7" id="KW-0747">Spliceosome</keyword>
<feature type="region of interest" description="Disordered" evidence="11">
    <location>
        <begin position="623"/>
        <end position="735"/>
    </location>
</feature>
<evidence type="ECO:0000313" key="13">
    <source>
        <dbReference type="Proteomes" id="UP000077521"/>
    </source>
</evidence>
<evidence type="ECO:0000256" key="7">
    <source>
        <dbReference type="ARBA" id="ARBA00022728"/>
    </source>
</evidence>
<evidence type="ECO:0000313" key="12">
    <source>
        <dbReference type="EMBL" id="KAE8258807.1"/>
    </source>
</evidence>
<feature type="region of interest" description="Disordered" evidence="11">
    <location>
        <begin position="576"/>
        <end position="609"/>
    </location>
</feature>
<dbReference type="AlphaFoldDB" id="A0A177TLR7"/>
<dbReference type="InterPro" id="IPR013260">
    <property type="entry name" value="mRNA_splic_SYF2"/>
</dbReference>
<proteinExistence type="inferred from homology"/>
<reference evidence="12" key="2">
    <citation type="journal article" date="2019" name="IMA Fungus">
        <title>Genome sequencing and comparison of five Tilletia species to identify candidate genes for the detection of regulated species infecting wheat.</title>
        <authorList>
            <person name="Nguyen H.D.T."/>
            <person name="Sultana T."/>
            <person name="Kesanakurti P."/>
            <person name="Hambleton S."/>
        </authorList>
    </citation>
    <scope>NUCLEOTIDE SEQUENCE</scope>
    <source>
        <strain evidence="12">DAOMC 236416</strain>
    </source>
</reference>
<dbReference type="SUPFAM" id="SSF50978">
    <property type="entry name" value="WD40 repeat-like"/>
    <property type="match status" value="1"/>
</dbReference>
<keyword evidence="10" id="KW-0175">Coiled coil</keyword>
<feature type="region of interest" description="Disordered" evidence="11">
    <location>
        <begin position="770"/>
        <end position="801"/>
    </location>
</feature>
<dbReference type="GO" id="GO:0000974">
    <property type="term" value="C:Prp19 complex"/>
    <property type="evidence" value="ECO:0007669"/>
    <property type="project" value="TreeGrafter"/>
</dbReference>
<feature type="region of interest" description="Disordered" evidence="11">
    <location>
        <begin position="175"/>
        <end position="211"/>
    </location>
</feature>
<feature type="region of interest" description="Disordered" evidence="11">
    <location>
        <begin position="814"/>
        <end position="850"/>
    </location>
</feature>
<dbReference type="GO" id="GO:0071014">
    <property type="term" value="C:post-mRNA release spliceosomal complex"/>
    <property type="evidence" value="ECO:0007669"/>
    <property type="project" value="TreeGrafter"/>
</dbReference>
<keyword evidence="9" id="KW-0539">Nucleus</keyword>
<evidence type="ECO:0000256" key="1">
    <source>
        <dbReference type="ARBA" id="ARBA00003777"/>
    </source>
</evidence>
<comment type="function">
    <text evidence="1">Involved in pre-mRNA splicing.</text>
</comment>
<dbReference type="PANTHER" id="PTHR13264:SF5">
    <property type="entry name" value="PRE-MRNA-SPLICING FACTOR SYF2"/>
    <property type="match status" value="1"/>
</dbReference>
<evidence type="ECO:0000256" key="10">
    <source>
        <dbReference type="SAM" id="Coils"/>
    </source>
</evidence>
<feature type="compositionally biased region" description="Low complexity" evidence="11">
    <location>
        <begin position="576"/>
        <end position="593"/>
    </location>
</feature>
<evidence type="ECO:0000256" key="4">
    <source>
        <dbReference type="ARBA" id="ARBA00013557"/>
    </source>
</evidence>
<dbReference type="InterPro" id="IPR036322">
    <property type="entry name" value="WD40_repeat_dom_sf"/>
</dbReference>
<comment type="caution">
    <text evidence="12">The sequence shown here is derived from an EMBL/GenBank/DDBJ whole genome shotgun (WGS) entry which is preliminary data.</text>
</comment>
<dbReference type="GO" id="GO:0008380">
    <property type="term" value="P:RNA splicing"/>
    <property type="evidence" value="ECO:0007669"/>
    <property type="project" value="UniProtKB-KW"/>
</dbReference>
<dbReference type="Pfam" id="PF08231">
    <property type="entry name" value="SYF2"/>
    <property type="match status" value="1"/>
</dbReference>
<name>A0A177TLR7_9BASI</name>
<sequence>MSTSTDKSQAQGSAAKSSVPFHRIVFSASGRLALLLSASRAILLKIQSENESNGVQVLGSLTCPTAVPLTPYSSQVICFPRHAAISPDERYAAIIGDDKVLHVWDISSATDSNLLEQGKQVMIRPVPKRANTIVWEDTSRHIVIGDRFGDVRVFPIEESSSPSASVASVLARLGSNGSAPKDRPKGITKQSGAAADSDDEDGDDPQDPWAAPRFGHASMLTAILLLGASPSSSDSKIAQHIVTADRDEHIRISRWGPQRAGWVVENYLLGSSAFVGALALLPTHLFAAGLSSTGSGGESAGLLLASDGGRVIRVWDYLQNDSASQIVASVDVSAAILPHAMMSGKGKARAAKKAKGYQNLSEEQKEEMAQTQRVAEENSKLAITQLILFESEGQAYVLFTAEGSTAFFTLPITAFSAARGSDPVDVSTQVQVVNLGGPILDLTVQAGTTAGAPTVWAVVDTLSNVSGQKNDSSPITCCEFAQGSWTQVTKRADALLEPLRSSSASLIDTIEPGPAKKLTSTYYDALMTYPKLAGESSSQSSALMTSAGVYQVSPLIGVAAAKRKENMDRIRAAASASASAPASSSGPVSDAAVGGPGLAPRKKVKKEPREERVYELMAFDEQVGGGPRKKGKGKAVEIEVPEEQDAEMDAEAETNDAEEVEVDIAQKETAVAPDAEGETEGSAQKLSMEERMAKMKELRKKMSDSARANRKDVIAEQSRHKNGGQARDPQKKSWKLQKAERILEERDILESGEDLDRARAWGYTVEDNEAWEKKLEESEERRDKGPVDFNTAAERSYQRQVRMLKPDLREYEKTMAEASAAAGSSSASSSSASQALIRTGSPAGALVRSEGAAASAADAFSYGTHKPNDVALERLAAHINNEHEVRENRSRKRPVDPDAEVTYINEKNRRFNEKAERFFGKYTKEIRESFERGTAL</sequence>
<feature type="compositionally biased region" description="Low complexity" evidence="11">
    <location>
        <begin position="816"/>
        <end position="835"/>
    </location>
</feature>
<dbReference type="PANTHER" id="PTHR13264">
    <property type="entry name" value="GCIP-INTERACTING PROTEIN P29"/>
    <property type="match status" value="1"/>
</dbReference>
<feature type="compositionally biased region" description="Basic and acidic residues" evidence="11">
    <location>
        <begin position="687"/>
        <end position="719"/>
    </location>
</feature>
<feature type="coiled-coil region" evidence="10">
    <location>
        <begin position="347"/>
        <end position="374"/>
    </location>
</feature>
<evidence type="ECO:0000256" key="3">
    <source>
        <dbReference type="ARBA" id="ARBA00010028"/>
    </source>
</evidence>
<keyword evidence="6" id="KW-0507">mRNA processing</keyword>
<evidence type="ECO:0000256" key="2">
    <source>
        <dbReference type="ARBA" id="ARBA00004123"/>
    </source>
</evidence>
<evidence type="ECO:0000256" key="5">
    <source>
        <dbReference type="ARBA" id="ARBA00014745"/>
    </source>
</evidence>
<accession>A0A177TLR7</accession>
<gene>
    <name evidence="12" type="ORF">A4X13_0g1438</name>
</gene>
<keyword evidence="8" id="KW-0508">mRNA splicing</keyword>
<dbReference type="GO" id="GO:0006397">
    <property type="term" value="P:mRNA processing"/>
    <property type="evidence" value="ECO:0007669"/>
    <property type="project" value="UniProtKB-KW"/>
</dbReference>
<keyword evidence="13" id="KW-1185">Reference proteome</keyword>
<feature type="compositionally biased region" description="Acidic residues" evidence="11">
    <location>
        <begin position="639"/>
        <end position="662"/>
    </location>
</feature>
<dbReference type="Gene3D" id="2.130.10.10">
    <property type="entry name" value="YVTN repeat-like/Quinoprotein amine dehydrogenase"/>
    <property type="match status" value="1"/>
</dbReference>
<evidence type="ECO:0000256" key="8">
    <source>
        <dbReference type="ARBA" id="ARBA00023187"/>
    </source>
</evidence>
<organism evidence="12 13">
    <name type="scientific">Tilletia indica</name>
    <dbReference type="NCBI Taxonomy" id="43049"/>
    <lineage>
        <taxon>Eukaryota</taxon>
        <taxon>Fungi</taxon>
        <taxon>Dikarya</taxon>
        <taxon>Basidiomycota</taxon>
        <taxon>Ustilaginomycotina</taxon>
        <taxon>Exobasidiomycetes</taxon>
        <taxon>Tilletiales</taxon>
        <taxon>Tilletiaceae</taxon>
        <taxon>Tilletia</taxon>
    </lineage>
</organism>
<protein>
    <recommendedName>
        <fullName evidence="5">Pre-mRNA-splicing factor SYF2</fullName>
    </recommendedName>
    <alternativeName>
        <fullName evidence="4">Pre-mRNA-splicing factor syf2</fullName>
    </alternativeName>
</protein>
<dbReference type="InterPro" id="IPR015943">
    <property type="entry name" value="WD40/YVTN_repeat-like_dom_sf"/>
</dbReference>
<evidence type="ECO:0000256" key="6">
    <source>
        <dbReference type="ARBA" id="ARBA00022664"/>
    </source>
</evidence>
<dbReference type="GO" id="GO:0071013">
    <property type="term" value="C:catalytic step 2 spliceosome"/>
    <property type="evidence" value="ECO:0007669"/>
    <property type="project" value="TreeGrafter"/>
</dbReference>
<feature type="compositionally biased region" description="Basic and acidic residues" evidence="11">
    <location>
        <begin position="770"/>
        <end position="786"/>
    </location>
</feature>
<dbReference type="Proteomes" id="UP000077521">
    <property type="component" value="Unassembled WGS sequence"/>
</dbReference>
<evidence type="ECO:0000256" key="9">
    <source>
        <dbReference type="ARBA" id="ARBA00023242"/>
    </source>
</evidence>
<feature type="compositionally biased region" description="Acidic residues" evidence="11">
    <location>
        <begin position="196"/>
        <end position="206"/>
    </location>
</feature>
<evidence type="ECO:0000256" key="11">
    <source>
        <dbReference type="SAM" id="MobiDB-lite"/>
    </source>
</evidence>
<comment type="similarity">
    <text evidence="3">Belongs to the SYF2 family.</text>
</comment>